<dbReference type="Pfam" id="PF13650">
    <property type="entry name" value="Asp_protease_2"/>
    <property type="match status" value="2"/>
</dbReference>
<proteinExistence type="predicted"/>
<dbReference type="Gene3D" id="2.40.70.10">
    <property type="entry name" value="Acid Proteases"/>
    <property type="match status" value="2"/>
</dbReference>
<name>A0ABN6H642_9BACT</name>
<keyword evidence="3" id="KW-1185">Reference proteome</keyword>
<dbReference type="EMBL" id="AP024702">
    <property type="protein sequence ID" value="BCX47919.1"/>
    <property type="molecule type" value="Genomic_DNA"/>
</dbReference>
<organism evidence="2 3">
    <name type="scientific">Haloferula helveola</name>
    <dbReference type="NCBI Taxonomy" id="490095"/>
    <lineage>
        <taxon>Bacteria</taxon>
        <taxon>Pseudomonadati</taxon>
        <taxon>Verrucomicrobiota</taxon>
        <taxon>Verrucomicrobiia</taxon>
        <taxon>Verrucomicrobiales</taxon>
        <taxon>Verrucomicrobiaceae</taxon>
        <taxon>Haloferula</taxon>
    </lineage>
</organism>
<gene>
    <name evidence="2" type="ORF">HAHE_18270</name>
</gene>
<dbReference type="SUPFAM" id="SSF50630">
    <property type="entry name" value="Acid proteases"/>
    <property type="match status" value="2"/>
</dbReference>
<evidence type="ECO:0000256" key="1">
    <source>
        <dbReference type="SAM" id="MobiDB-lite"/>
    </source>
</evidence>
<protein>
    <submittedName>
        <fullName evidence="2">PDZ/DHR/GLGF domain-containing protein</fullName>
    </submittedName>
</protein>
<feature type="region of interest" description="Disordered" evidence="1">
    <location>
        <begin position="1"/>
        <end position="21"/>
    </location>
</feature>
<accession>A0ABN6H642</accession>
<sequence>MGGAGSGSQGADKRPTESVADVPTCPMKSLPLLAALALLPVAFAETRIAFQPVPVHSTDKSNLFVIDVETEGRPARFLLDTGCAYSLAYDTGFIKSLGKELEETGEARGAGGKATRYSAAISKTVIGGRIELGSQPKATVIPVDHLDHLTVGGEPADISGLMGSSLLRKVRAVFDYGGSRLLLPSTDAPAGTYTTAMKQQGATVVPLEEGRFGFPYVVLELEGKEFAFLLDTGANANIIEPAIAEELELEAVDGTSTVRGMHKTGGVPKFRAEDVGLGDAFVLDKLVFTAMATQAGLQEDDGPRLGGVFGTPVLKQLNARIDFDSNTLILPAKE</sequence>
<evidence type="ECO:0000313" key="3">
    <source>
        <dbReference type="Proteomes" id="UP001374893"/>
    </source>
</evidence>
<dbReference type="InterPro" id="IPR021109">
    <property type="entry name" value="Peptidase_aspartic_dom_sf"/>
</dbReference>
<dbReference type="PROSITE" id="PS00141">
    <property type="entry name" value="ASP_PROTEASE"/>
    <property type="match status" value="1"/>
</dbReference>
<dbReference type="Proteomes" id="UP001374893">
    <property type="component" value="Chromosome"/>
</dbReference>
<reference evidence="2 3" key="1">
    <citation type="submission" date="2021-06" db="EMBL/GenBank/DDBJ databases">
        <title>Complete genome of Haloferula helveola possessing various polysaccharide degrading enzymes.</title>
        <authorList>
            <person name="Takami H."/>
            <person name="Huang C."/>
            <person name="Hamasaki K."/>
        </authorList>
    </citation>
    <scope>NUCLEOTIDE SEQUENCE [LARGE SCALE GENOMIC DNA]</scope>
    <source>
        <strain evidence="2 3">CN-1</strain>
    </source>
</reference>
<dbReference type="InterPro" id="IPR001969">
    <property type="entry name" value="Aspartic_peptidase_AS"/>
</dbReference>
<evidence type="ECO:0000313" key="2">
    <source>
        <dbReference type="EMBL" id="BCX47919.1"/>
    </source>
</evidence>